<dbReference type="EMBL" id="JRLV01000001">
    <property type="protein sequence ID" value="KGO84400.1"/>
    <property type="molecule type" value="Genomic_DNA"/>
</dbReference>
<dbReference type="NCBIfam" id="TIGR01777">
    <property type="entry name" value="yfcH"/>
    <property type="match status" value="1"/>
</dbReference>
<dbReference type="SUPFAM" id="SSF51735">
    <property type="entry name" value="NAD(P)-binding Rossmann-fold domains"/>
    <property type="match status" value="1"/>
</dbReference>
<dbReference type="InterPro" id="IPR013549">
    <property type="entry name" value="DUF1731"/>
</dbReference>
<dbReference type="PANTHER" id="PTHR11092:SF0">
    <property type="entry name" value="EPIMERASE FAMILY PROTEIN SDR39U1"/>
    <property type="match status" value="1"/>
</dbReference>
<proteinExistence type="inferred from homology"/>
<comment type="similarity">
    <text evidence="1">Belongs to the NAD(P)-dependent epimerase/dehydratase family. SDR39U1 subfamily.</text>
</comment>
<reference evidence="4 5" key="1">
    <citation type="submission" date="2013-09" db="EMBL/GenBank/DDBJ databases">
        <authorList>
            <person name="Zeng Z."/>
            <person name="Chen C."/>
        </authorList>
    </citation>
    <scope>NUCLEOTIDE SEQUENCE [LARGE SCALE GENOMIC DNA]</scope>
    <source>
        <strain evidence="4 5">F44-8</strain>
    </source>
</reference>
<evidence type="ECO:0000259" key="2">
    <source>
        <dbReference type="Pfam" id="PF01370"/>
    </source>
</evidence>
<dbReference type="PANTHER" id="PTHR11092">
    <property type="entry name" value="SUGAR NUCLEOTIDE EPIMERASE RELATED"/>
    <property type="match status" value="1"/>
</dbReference>
<dbReference type="Proteomes" id="UP000030129">
    <property type="component" value="Unassembled WGS sequence"/>
</dbReference>
<sequence length="302" mass="33619">MRVLITGATGLVGNELVSLLLNRGIQINYLTTSKSKIRKDDSYSGFYWNPEKGVIDEDCINGVDVIIHLAGAPIAKRWTESYKKEILNSRTATTNMLYDLLKSKENNVHQFISASAIGIYPDSMDEVYSEDNTGVDDSFVGKVVEKWEEAVNSIKELKIRVAKIRIGLVLSAKGGMLAELAKPVSYGVGSAFGSGKQIQSWIHIEDLVEIFFYVLNNEMEGVFNAVAPYPVSQNDLVKCVAKVLKKPYFMPNVPKFIMKMMLGDMSMLMFTSQNVSAKKIIATGYQFKFLSLEKAIANELVK</sequence>
<dbReference type="AlphaFoldDB" id="A0A0A2M7X4"/>
<dbReference type="eggNOG" id="COG1090">
    <property type="taxonomic scope" value="Bacteria"/>
</dbReference>
<evidence type="ECO:0000256" key="1">
    <source>
        <dbReference type="ARBA" id="ARBA00009353"/>
    </source>
</evidence>
<protein>
    <submittedName>
        <fullName evidence="4">NAD-dependent epimerase</fullName>
    </submittedName>
</protein>
<dbReference type="InterPro" id="IPR036291">
    <property type="entry name" value="NAD(P)-bd_dom_sf"/>
</dbReference>
<dbReference type="Pfam" id="PF08338">
    <property type="entry name" value="DUF1731"/>
    <property type="match status" value="1"/>
</dbReference>
<gene>
    <name evidence="4" type="ORF">Q763_01255</name>
</gene>
<organism evidence="4 5">
    <name type="scientific">Flavobacterium beibuense F44-8</name>
    <dbReference type="NCBI Taxonomy" id="1406840"/>
    <lineage>
        <taxon>Bacteria</taxon>
        <taxon>Pseudomonadati</taxon>
        <taxon>Bacteroidota</taxon>
        <taxon>Flavobacteriia</taxon>
        <taxon>Flavobacteriales</taxon>
        <taxon>Flavobacteriaceae</taxon>
        <taxon>Flavobacterium</taxon>
    </lineage>
</organism>
<comment type="caution">
    <text evidence="4">The sequence shown here is derived from an EMBL/GenBank/DDBJ whole genome shotgun (WGS) entry which is preliminary data.</text>
</comment>
<feature type="domain" description="DUF1731" evidence="3">
    <location>
        <begin position="253"/>
        <end position="298"/>
    </location>
</feature>
<name>A0A0A2M7X4_9FLAO</name>
<dbReference type="InterPro" id="IPR001509">
    <property type="entry name" value="Epimerase_deHydtase"/>
</dbReference>
<evidence type="ECO:0000259" key="3">
    <source>
        <dbReference type="Pfam" id="PF08338"/>
    </source>
</evidence>
<evidence type="ECO:0000313" key="4">
    <source>
        <dbReference type="EMBL" id="KGO84400.1"/>
    </source>
</evidence>
<keyword evidence="5" id="KW-1185">Reference proteome</keyword>
<dbReference type="STRING" id="1406840.Q763_01255"/>
<feature type="domain" description="NAD-dependent epimerase/dehydratase" evidence="2">
    <location>
        <begin position="3"/>
        <end position="219"/>
    </location>
</feature>
<dbReference type="Pfam" id="PF01370">
    <property type="entry name" value="Epimerase"/>
    <property type="match status" value="1"/>
</dbReference>
<dbReference type="Gene3D" id="3.40.50.720">
    <property type="entry name" value="NAD(P)-binding Rossmann-like Domain"/>
    <property type="match status" value="1"/>
</dbReference>
<dbReference type="RefSeq" id="WP_035130220.1">
    <property type="nucleotide sequence ID" value="NZ_JRLV01000001.1"/>
</dbReference>
<accession>A0A0A2M7X4</accession>
<evidence type="ECO:0000313" key="5">
    <source>
        <dbReference type="Proteomes" id="UP000030129"/>
    </source>
</evidence>
<dbReference type="InterPro" id="IPR010099">
    <property type="entry name" value="SDR39U1"/>
</dbReference>